<reference evidence="1 2" key="1">
    <citation type="submission" date="2024-10" db="EMBL/GenBank/DDBJ databases">
        <title>The Natural Products Discovery Center: Release of the First 8490 Sequenced Strains for Exploring Actinobacteria Biosynthetic Diversity.</title>
        <authorList>
            <person name="Kalkreuter E."/>
            <person name="Kautsar S.A."/>
            <person name="Yang D."/>
            <person name="Bader C.D."/>
            <person name="Teijaro C.N."/>
            <person name="Fluegel L."/>
            <person name="Davis C.M."/>
            <person name="Simpson J.R."/>
            <person name="Lauterbach L."/>
            <person name="Steele A.D."/>
            <person name="Gui C."/>
            <person name="Meng S."/>
            <person name="Li G."/>
            <person name="Viehrig K."/>
            <person name="Ye F."/>
            <person name="Su P."/>
            <person name="Kiefer A.F."/>
            <person name="Nichols A."/>
            <person name="Cepeda A.J."/>
            <person name="Yan W."/>
            <person name="Fan B."/>
            <person name="Jiang Y."/>
            <person name="Adhikari A."/>
            <person name="Zheng C.-J."/>
            <person name="Schuster L."/>
            <person name="Cowan T.M."/>
            <person name="Smanski M.J."/>
            <person name="Chevrette M.G."/>
            <person name="De Carvalho L.P.S."/>
            <person name="Shen B."/>
        </authorList>
    </citation>
    <scope>NUCLEOTIDE SEQUENCE [LARGE SCALE GENOMIC DNA]</scope>
    <source>
        <strain evidence="1 2">NPDC087220</strain>
    </source>
</reference>
<organism evidence="1 2">
    <name type="scientific">Streptomyces toxytricini</name>
    <name type="common">Actinomyces toxytricini</name>
    <dbReference type="NCBI Taxonomy" id="67369"/>
    <lineage>
        <taxon>Bacteria</taxon>
        <taxon>Bacillati</taxon>
        <taxon>Actinomycetota</taxon>
        <taxon>Actinomycetes</taxon>
        <taxon>Kitasatosporales</taxon>
        <taxon>Streptomycetaceae</taxon>
        <taxon>Streptomyces</taxon>
    </lineage>
</organism>
<dbReference type="Proteomes" id="UP001617351">
    <property type="component" value="Unassembled WGS sequence"/>
</dbReference>
<sequence length="85" mass="8900">MPNRPADDHLDALRARLAASGEHGLTPAEHEELQRLLDRAGRDGARDDPGLAASLEEAAAGFEARHPSVSAALRTVGVNLANLGI</sequence>
<proteinExistence type="predicted"/>
<dbReference type="InterPro" id="IPR025516">
    <property type="entry name" value="DUF4404"/>
</dbReference>
<dbReference type="EMBL" id="JBIUYY010000008">
    <property type="protein sequence ID" value="MFJ2823489.1"/>
    <property type="molecule type" value="Genomic_DNA"/>
</dbReference>
<comment type="caution">
    <text evidence="1">The sequence shown here is derived from an EMBL/GenBank/DDBJ whole genome shotgun (WGS) entry which is preliminary data.</text>
</comment>
<protein>
    <submittedName>
        <fullName evidence="1">DUF4404 family protein</fullName>
    </submittedName>
</protein>
<evidence type="ECO:0000313" key="2">
    <source>
        <dbReference type="Proteomes" id="UP001617351"/>
    </source>
</evidence>
<dbReference type="Pfam" id="PF14357">
    <property type="entry name" value="DUF4404"/>
    <property type="match status" value="1"/>
</dbReference>
<accession>A0ABW8EJR4</accession>
<dbReference type="RefSeq" id="WP_402383029.1">
    <property type="nucleotide sequence ID" value="NZ_JBIUYY010000008.1"/>
</dbReference>
<gene>
    <name evidence="1" type="ORF">ACIO7M_20560</name>
</gene>
<evidence type="ECO:0000313" key="1">
    <source>
        <dbReference type="EMBL" id="MFJ2823489.1"/>
    </source>
</evidence>
<keyword evidence="2" id="KW-1185">Reference proteome</keyword>
<name>A0ABW8EJR4_STRT5</name>